<proteinExistence type="predicted"/>
<protein>
    <recommendedName>
        <fullName evidence="3">Rubrerythrin-like domain-containing protein</fullName>
    </recommendedName>
</protein>
<dbReference type="RefSeq" id="WP_379764481.1">
    <property type="nucleotide sequence ID" value="NZ_JBHSXI010000001.1"/>
</dbReference>
<dbReference type="EMBL" id="JBHSXI010000001">
    <property type="protein sequence ID" value="MFC6887934.1"/>
    <property type="molecule type" value="Genomic_DNA"/>
</dbReference>
<dbReference type="AlphaFoldDB" id="A0ABD5UF83"/>
<comment type="caution">
    <text evidence="1">The sequence shown here is derived from an EMBL/GenBank/DDBJ whole genome shotgun (WGS) entry which is preliminary data.</text>
</comment>
<dbReference type="Proteomes" id="UP001596333">
    <property type="component" value="Unassembled WGS sequence"/>
</dbReference>
<sequence>MTDFEYEDSGDNCVVCNSKLEPDRYICTTCTLANRFGGPAKLAGC</sequence>
<evidence type="ECO:0000313" key="2">
    <source>
        <dbReference type="Proteomes" id="UP001596333"/>
    </source>
</evidence>
<gene>
    <name evidence="1" type="ORF">ACFQEY_02525</name>
</gene>
<accession>A0ABD5UF83</accession>
<organism evidence="1 2">
    <name type="scientific">Halorubrum trueperi</name>
    <dbReference type="NCBI Taxonomy" id="2004704"/>
    <lineage>
        <taxon>Archaea</taxon>
        <taxon>Methanobacteriati</taxon>
        <taxon>Methanobacteriota</taxon>
        <taxon>Stenosarchaea group</taxon>
        <taxon>Halobacteria</taxon>
        <taxon>Halobacteriales</taxon>
        <taxon>Haloferacaceae</taxon>
        <taxon>Halorubrum</taxon>
    </lineage>
</organism>
<reference evidence="1 2" key="1">
    <citation type="journal article" date="2019" name="Int. J. Syst. Evol. Microbiol.">
        <title>The Global Catalogue of Microorganisms (GCM) 10K type strain sequencing project: providing services to taxonomists for standard genome sequencing and annotation.</title>
        <authorList>
            <consortium name="The Broad Institute Genomics Platform"/>
            <consortium name="The Broad Institute Genome Sequencing Center for Infectious Disease"/>
            <person name="Wu L."/>
            <person name="Ma J."/>
        </authorList>
    </citation>
    <scope>NUCLEOTIDE SEQUENCE [LARGE SCALE GENOMIC DNA]</scope>
    <source>
        <strain evidence="1 2">Y73</strain>
    </source>
</reference>
<evidence type="ECO:0000313" key="1">
    <source>
        <dbReference type="EMBL" id="MFC6887934.1"/>
    </source>
</evidence>
<evidence type="ECO:0008006" key="3">
    <source>
        <dbReference type="Google" id="ProtNLM"/>
    </source>
</evidence>
<name>A0ABD5UF83_9EURY</name>
<keyword evidence="2" id="KW-1185">Reference proteome</keyword>